<sequence length="179" mass="20409">MRLSLLPSVLLVLAGCADSEEKLQDEALEALVESGSEPVGYAEDHEMLVEELPELTVPDFSRPDLPSMTDSEVRLPPTRSRYAYRSYEDEGEYREPFDERAARRAAERELAYEGYDYSYGCTQDCSGHEAGWEWRAQNGYSAYGNSQSFAEGGYAFDEALERRVDKMRDDYELGYEANY</sequence>
<dbReference type="OrthoDB" id="8968750at2"/>
<evidence type="ECO:0008006" key="3">
    <source>
        <dbReference type="Google" id="ProtNLM"/>
    </source>
</evidence>
<dbReference type="PROSITE" id="PS51257">
    <property type="entry name" value="PROKAR_LIPOPROTEIN"/>
    <property type="match status" value="1"/>
</dbReference>
<gene>
    <name evidence="1" type="ORF">D2V17_05865</name>
</gene>
<organism evidence="1 2">
    <name type="scientific">Aurantiacibacter xanthus</name>
    <dbReference type="NCBI Taxonomy" id="1784712"/>
    <lineage>
        <taxon>Bacteria</taxon>
        <taxon>Pseudomonadati</taxon>
        <taxon>Pseudomonadota</taxon>
        <taxon>Alphaproteobacteria</taxon>
        <taxon>Sphingomonadales</taxon>
        <taxon>Erythrobacteraceae</taxon>
        <taxon>Aurantiacibacter</taxon>
    </lineage>
</organism>
<name>A0A3A1P7L3_9SPHN</name>
<accession>A0A3A1P7L3</accession>
<dbReference type="AlphaFoldDB" id="A0A3A1P7L3"/>
<dbReference type="RefSeq" id="WP_119592162.1">
    <property type="nucleotide sequence ID" value="NZ_QXFM01000059.1"/>
</dbReference>
<protein>
    <recommendedName>
        <fullName evidence="3">Lipoprotein</fullName>
    </recommendedName>
</protein>
<evidence type="ECO:0000313" key="2">
    <source>
        <dbReference type="Proteomes" id="UP000265366"/>
    </source>
</evidence>
<keyword evidence="2" id="KW-1185">Reference proteome</keyword>
<evidence type="ECO:0000313" key="1">
    <source>
        <dbReference type="EMBL" id="RIV89595.1"/>
    </source>
</evidence>
<reference evidence="1 2" key="1">
    <citation type="submission" date="2018-08" db="EMBL/GenBank/DDBJ databases">
        <title>Erythrobacter zhengii sp.nov., a bacterium isolated from deep-sea sediment.</title>
        <authorList>
            <person name="Fang C."/>
            <person name="Wu Y.-H."/>
            <person name="Sun C."/>
            <person name="Wang H."/>
            <person name="Cheng H."/>
            <person name="Meng F.-X."/>
            <person name="Wang C.-S."/>
            <person name="Xu X.-W."/>
        </authorList>
    </citation>
    <scope>NUCLEOTIDE SEQUENCE [LARGE SCALE GENOMIC DNA]</scope>
    <source>
        <strain evidence="1 2">CCTCC AB 2015396</strain>
    </source>
</reference>
<proteinExistence type="predicted"/>
<dbReference type="Proteomes" id="UP000265366">
    <property type="component" value="Unassembled WGS sequence"/>
</dbReference>
<comment type="caution">
    <text evidence="1">The sequence shown here is derived from an EMBL/GenBank/DDBJ whole genome shotgun (WGS) entry which is preliminary data.</text>
</comment>
<dbReference type="EMBL" id="QXFM01000059">
    <property type="protein sequence ID" value="RIV89595.1"/>
    <property type="molecule type" value="Genomic_DNA"/>
</dbReference>